<dbReference type="Gene3D" id="3.90.1580.10">
    <property type="entry name" value="paralog of FGE (formylglycine-generating enzyme)"/>
    <property type="match status" value="1"/>
</dbReference>
<evidence type="ECO:0000256" key="2">
    <source>
        <dbReference type="SAM" id="SignalP"/>
    </source>
</evidence>
<gene>
    <name evidence="5" type="ORF">OM074_13215</name>
</gene>
<reference evidence="5" key="1">
    <citation type="submission" date="2022-10" db="EMBL/GenBank/DDBJ databases">
        <authorList>
            <person name="Yu W.X."/>
        </authorList>
    </citation>
    <scope>NUCLEOTIDE SEQUENCE</scope>
    <source>
        <strain evidence="5">D04</strain>
    </source>
</reference>
<dbReference type="EMBL" id="JAPDPI010000026">
    <property type="protein sequence ID" value="MCW3806589.1"/>
    <property type="molecule type" value="Genomic_DNA"/>
</dbReference>
<dbReference type="InterPro" id="IPR016187">
    <property type="entry name" value="CTDL_fold"/>
</dbReference>
<dbReference type="PROSITE" id="PS51257">
    <property type="entry name" value="PROKAR_LIPOPROTEIN"/>
    <property type="match status" value="1"/>
</dbReference>
<comment type="caution">
    <text evidence="5">The sequence shown here is derived from an EMBL/GenBank/DDBJ whole genome shotgun (WGS) entry which is preliminary data.</text>
</comment>
<evidence type="ECO:0000313" key="5">
    <source>
        <dbReference type="EMBL" id="MCW3806589.1"/>
    </source>
</evidence>
<dbReference type="Gene3D" id="2.60.40.10">
    <property type="entry name" value="Immunoglobulins"/>
    <property type="match status" value="1"/>
</dbReference>
<name>A0AAE3SKM9_9BACT</name>
<feature type="domain" description="Sulfatase-modifying factor enzyme-like" evidence="3">
    <location>
        <begin position="142"/>
        <end position="345"/>
    </location>
</feature>
<dbReference type="AlphaFoldDB" id="A0AAE3SKM9"/>
<organism evidence="5 6">
    <name type="scientific">Plebeiibacterium marinum</name>
    <dbReference type="NCBI Taxonomy" id="2992111"/>
    <lineage>
        <taxon>Bacteria</taxon>
        <taxon>Pseudomonadati</taxon>
        <taxon>Bacteroidota</taxon>
        <taxon>Bacteroidia</taxon>
        <taxon>Marinilabiliales</taxon>
        <taxon>Marinilabiliaceae</taxon>
        <taxon>Plebeiibacterium</taxon>
    </lineage>
</organism>
<feature type="region of interest" description="Disordered" evidence="1">
    <location>
        <begin position="21"/>
        <end position="41"/>
    </location>
</feature>
<dbReference type="PANTHER" id="PTHR23150:SF19">
    <property type="entry name" value="FORMYLGLYCINE-GENERATING ENZYME"/>
    <property type="match status" value="1"/>
</dbReference>
<accession>A0AAE3SKM9</accession>
<dbReference type="InterPro" id="IPR042095">
    <property type="entry name" value="SUMF_sf"/>
</dbReference>
<dbReference type="Pfam" id="PF03781">
    <property type="entry name" value="FGE-sulfatase"/>
    <property type="match status" value="1"/>
</dbReference>
<feature type="domain" description="BACON" evidence="4">
    <location>
        <begin position="70"/>
        <end position="127"/>
    </location>
</feature>
<dbReference type="InterPro" id="IPR024361">
    <property type="entry name" value="BACON"/>
</dbReference>
<keyword evidence="6" id="KW-1185">Reference proteome</keyword>
<dbReference type="InterPro" id="IPR005532">
    <property type="entry name" value="SUMF_dom"/>
</dbReference>
<keyword evidence="2" id="KW-0732">Signal</keyword>
<dbReference type="SUPFAM" id="SSF56436">
    <property type="entry name" value="C-type lectin-like"/>
    <property type="match status" value="1"/>
</dbReference>
<evidence type="ECO:0000313" key="6">
    <source>
        <dbReference type="Proteomes" id="UP001207408"/>
    </source>
</evidence>
<dbReference type="CDD" id="cd14948">
    <property type="entry name" value="BACON"/>
    <property type="match status" value="1"/>
</dbReference>
<dbReference type="RefSeq" id="WP_301200164.1">
    <property type="nucleotide sequence ID" value="NZ_JAPDPI010000026.1"/>
</dbReference>
<proteinExistence type="predicted"/>
<protein>
    <submittedName>
        <fullName evidence="5">SUMF1/EgtB/PvdO family nonheme iron enzyme</fullName>
    </submittedName>
</protein>
<sequence>MRIFLIVVSIVFCFLSSCSSSDDPVDLGDNSNGTVDESKEPEEDFLTVDVDTISFASDVKADIVIVQANTNWNIQSNASWLQLSQTSGSSGNVALVVKVSENTGLSRSADLTISSADITHKLVVMQKGSDKLCFNVGGAEFDLIRIDGGTFIMGDSETISFESATRTVQLNDYYICETEVTNQLWENVMGGLPYDTIEDFQGYMPKPLEPVSGVTWAAVVNDFIPKLKEKIGVDVLLPTEAQWEYAASGGNKSEGYTYAGSDELKDYAWQYLNSDDIKHEVKTKLPNELGLYDMSGNVEEWCSDWFESQYFDWDAYVNQVPEIEPQGPESGIYKVVRGGSYTTQEQFGIGECAVKYRSYKIPGLVDGCWGNSGHPDEPQCFFGVTTGFRLVVNAIVR</sequence>
<feature type="chain" id="PRO_5042224498" evidence="2">
    <location>
        <begin position="22"/>
        <end position="397"/>
    </location>
</feature>
<evidence type="ECO:0000259" key="4">
    <source>
        <dbReference type="Pfam" id="PF13004"/>
    </source>
</evidence>
<dbReference type="GO" id="GO:0120147">
    <property type="term" value="F:formylglycine-generating oxidase activity"/>
    <property type="evidence" value="ECO:0007669"/>
    <property type="project" value="TreeGrafter"/>
</dbReference>
<dbReference type="InterPro" id="IPR013783">
    <property type="entry name" value="Ig-like_fold"/>
</dbReference>
<dbReference type="Pfam" id="PF13004">
    <property type="entry name" value="BACON"/>
    <property type="match status" value="1"/>
</dbReference>
<evidence type="ECO:0000259" key="3">
    <source>
        <dbReference type="Pfam" id="PF03781"/>
    </source>
</evidence>
<dbReference type="Proteomes" id="UP001207408">
    <property type="component" value="Unassembled WGS sequence"/>
</dbReference>
<feature type="signal peptide" evidence="2">
    <location>
        <begin position="1"/>
        <end position="21"/>
    </location>
</feature>
<dbReference type="InterPro" id="IPR051043">
    <property type="entry name" value="Sulfatase_Mod_Factor_Kinase"/>
</dbReference>
<evidence type="ECO:0000256" key="1">
    <source>
        <dbReference type="SAM" id="MobiDB-lite"/>
    </source>
</evidence>
<dbReference type="PANTHER" id="PTHR23150">
    <property type="entry name" value="SULFATASE MODIFYING FACTOR 1, 2"/>
    <property type="match status" value="1"/>
</dbReference>